<reference evidence="2" key="1">
    <citation type="submission" date="2023-03" db="EMBL/GenBank/DDBJ databases">
        <title>Massive genome expansion in bonnet fungi (Mycena s.s.) driven by repeated elements and novel gene families across ecological guilds.</title>
        <authorList>
            <consortium name="Lawrence Berkeley National Laboratory"/>
            <person name="Harder C.B."/>
            <person name="Miyauchi S."/>
            <person name="Viragh M."/>
            <person name="Kuo A."/>
            <person name="Thoen E."/>
            <person name="Andreopoulos B."/>
            <person name="Lu D."/>
            <person name="Skrede I."/>
            <person name="Drula E."/>
            <person name="Henrissat B."/>
            <person name="Morin E."/>
            <person name="Kohler A."/>
            <person name="Barry K."/>
            <person name="LaButti K."/>
            <person name="Morin E."/>
            <person name="Salamov A."/>
            <person name="Lipzen A."/>
            <person name="Mereny Z."/>
            <person name="Hegedus B."/>
            <person name="Baldrian P."/>
            <person name="Stursova M."/>
            <person name="Weitz H."/>
            <person name="Taylor A."/>
            <person name="Grigoriev I.V."/>
            <person name="Nagy L.G."/>
            <person name="Martin F."/>
            <person name="Kauserud H."/>
        </authorList>
    </citation>
    <scope>NUCLEOTIDE SEQUENCE</scope>
    <source>
        <strain evidence="2">CBHHK002</strain>
    </source>
</reference>
<evidence type="ECO:0000256" key="1">
    <source>
        <dbReference type="SAM" id="MobiDB-lite"/>
    </source>
</evidence>
<evidence type="ECO:0000313" key="2">
    <source>
        <dbReference type="EMBL" id="KAJ7352025.1"/>
    </source>
</evidence>
<feature type="region of interest" description="Disordered" evidence="1">
    <location>
        <begin position="73"/>
        <end position="126"/>
    </location>
</feature>
<dbReference type="Proteomes" id="UP001218218">
    <property type="component" value="Unassembled WGS sequence"/>
</dbReference>
<name>A0AAD7A9C1_9AGAR</name>
<protein>
    <submittedName>
        <fullName evidence="2">Uncharacterized protein</fullName>
    </submittedName>
</protein>
<evidence type="ECO:0000313" key="3">
    <source>
        <dbReference type="Proteomes" id="UP001218218"/>
    </source>
</evidence>
<keyword evidence="3" id="KW-1185">Reference proteome</keyword>
<gene>
    <name evidence="2" type="ORF">DFH08DRAFT_805317</name>
</gene>
<comment type="caution">
    <text evidence="2">The sequence shown here is derived from an EMBL/GenBank/DDBJ whole genome shotgun (WGS) entry which is preliminary data.</text>
</comment>
<sequence>MSARMVISSSSPGFRLRYPVNSACQTEQPQFHLGPWQWLLRYRRNSIQPTLFNFGAAKSFAITASEEVTQVVPSVSSASTPATSSKGNSSSTLRLSSTKSSGSTTPTSPNGSPVPSGLSPSSERSSEILVGNRRLDTLLDAHSDAKFVAEIHRRLHDALPREPAPIVIHPSSGSRPIPRIDSEAISRLRERNEVLAAHIRELEANMESQWVLGLSDEPPPRYTEEERQ</sequence>
<feature type="compositionally biased region" description="Low complexity" evidence="1">
    <location>
        <begin position="73"/>
        <end position="123"/>
    </location>
</feature>
<accession>A0AAD7A9C1</accession>
<dbReference type="AlphaFoldDB" id="A0AAD7A9C1"/>
<organism evidence="2 3">
    <name type="scientific">Mycena albidolilacea</name>
    <dbReference type="NCBI Taxonomy" id="1033008"/>
    <lineage>
        <taxon>Eukaryota</taxon>
        <taxon>Fungi</taxon>
        <taxon>Dikarya</taxon>
        <taxon>Basidiomycota</taxon>
        <taxon>Agaricomycotina</taxon>
        <taxon>Agaricomycetes</taxon>
        <taxon>Agaricomycetidae</taxon>
        <taxon>Agaricales</taxon>
        <taxon>Marasmiineae</taxon>
        <taxon>Mycenaceae</taxon>
        <taxon>Mycena</taxon>
    </lineage>
</organism>
<dbReference type="EMBL" id="JARIHO010000012">
    <property type="protein sequence ID" value="KAJ7352025.1"/>
    <property type="molecule type" value="Genomic_DNA"/>
</dbReference>
<proteinExistence type="predicted"/>